<evidence type="ECO:0008006" key="3">
    <source>
        <dbReference type="Google" id="ProtNLM"/>
    </source>
</evidence>
<accession>H1SAF5</accession>
<protein>
    <recommendedName>
        <fullName evidence="3">Glycosidase</fullName>
    </recommendedName>
</protein>
<reference evidence="1 2" key="1">
    <citation type="journal article" date="2012" name="J. Bacteriol.">
        <title>De Novo Genome Project of Cupriavidus basilensis OR16.</title>
        <authorList>
            <person name="Cserhati M."/>
            <person name="Kriszt B."/>
            <person name="Szoboszlay S."/>
            <person name="Toth A."/>
            <person name="Szabo I."/>
            <person name="Tancsics A."/>
            <person name="Nagy I."/>
            <person name="Horvath B."/>
            <person name="Nagy I."/>
            <person name="Kukolya J."/>
        </authorList>
    </citation>
    <scope>NUCLEOTIDE SEQUENCE [LARGE SCALE GENOMIC DNA]</scope>
    <source>
        <strain evidence="1 2">OR16</strain>
    </source>
</reference>
<evidence type="ECO:0000313" key="2">
    <source>
        <dbReference type="Proteomes" id="UP000005808"/>
    </source>
</evidence>
<sequence length="143" mass="16522">MKHFVTESRPFPWMKMGQIFEPAGTDFSHGSHPCAVHYKDDLFVIAFTRRDSNQRSHIFLSYATVAEGNMKLLGEPKLALRYGEPGYFDCDGVISVCFVEHNGKVYLYYVGWQNLPDTLWICDTGRVILDPDNLTLTREFKRH</sequence>
<dbReference type="AlphaFoldDB" id="H1SAF5"/>
<dbReference type="SUPFAM" id="SSF75005">
    <property type="entry name" value="Arabinanase/levansucrase/invertase"/>
    <property type="match status" value="1"/>
</dbReference>
<comment type="caution">
    <text evidence="1">The sequence shown here is derived from an EMBL/GenBank/DDBJ whole genome shotgun (WGS) entry which is preliminary data.</text>
</comment>
<organism evidence="1 2">
    <name type="scientific">Cupriavidus basilensis OR16</name>
    <dbReference type="NCBI Taxonomy" id="1127483"/>
    <lineage>
        <taxon>Bacteria</taxon>
        <taxon>Pseudomonadati</taxon>
        <taxon>Pseudomonadota</taxon>
        <taxon>Betaproteobacteria</taxon>
        <taxon>Burkholderiales</taxon>
        <taxon>Burkholderiaceae</taxon>
        <taxon>Cupriavidus</taxon>
    </lineage>
</organism>
<evidence type="ECO:0000313" key="1">
    <source>
        <dbReference type="EMBL" id="EHP40428.1"/>
    </source>
</evidence>
<dbReference type="RefSeq" id="WP_006160505.1">
    <property type="nucleotide sequence ID" value="NZ_AHJE01000065.1"/>
</dbReference>
<name>H1SAF5_9BURK</name>
<gene>
    <name evidence="1" type="ORF">OR16_25428</name>
</gene>
<dbReference type="InterPro" id="IPR023296">
    <property type="entry name" value="Glyco_hydro_beta-prop_sf"/>
</dbReference>
<dbReference type="Proteomes" id="UP000005808">
    <property type="component" value="Unassembled WGS sequence"/>
</dbReference>
<dbReference type="OrthoDB" id="9801455at2"/>
<dbReference type="EMBL" id="AHJE01000065">
    <property type="protein sequence ID" value="EHP40428.1"/>
    <property type="molecule type" value="Genomic_DNA"/>
</dbReference>
<proteinExistence type="predicted"/>
<dbReference type="Gene3D" id="2.115.10.20">
    <property type="entry name" value="Glycosyl hydrolase domain, family 43"/>
    <property type="match status" value="1"/>
</dbReference>